<dbReference type="Gene3D" id="3.40.50.410">
    <property type="entry name" value="von Willebrand factor, type A domain"/>
    <property type="match status" value="1"/>
</dbReference>
<evidence type="ECO:0000259" key="1">
    <source>
        <dbReference type="Pfam" id="PF01882"/>
    </source>
</evidence>
<protein>
    <submittedName>
        <fullName evidence="2">DUF58 domain-containing protein</fullName>
    </submittedName>
</protein>
<dbReference type="InterPro" id="IPR002881">
    <property type="entry name" value="DUF58"/>
</dbReference>
<dbReference type="InterPro" id="IPR036465">
    <property type="entry name" value="vWFA_dom_sf"/>
</dbReference>
<dbReference type="EMBL" id="PDEQ01000004">
    <property type="protein sequence ID" value="PEN13613.1"/>
    <property type="molecule type" value="Genomic_DNA"/>
</dbReference>
<dbReference type="SUPFAM" id="SSF53300">
    <property type="entry name" value="vWA-like"/>
    <property type="match status" value="1"/>
</dbReference>
<evidence type="ECO:0000313" key="3">
    <source>
        <dbReference type="Proteomes" id="UP000220102"/>
    </source>
</evidence>
<comment type="caution">
    <text evidence="2">The sequence shown here is derived from an EMBL/GenBank/DDBJ whole genome shotgun (WGS) entry which is preliminary data.</text>
</comment>
<reference evidence="2 3" key="1">
    <citation type="submission" date="2017-10" db="EMBL/GenBank/DDBJ databases">
        <title>Draft genome of Longibacter Salinarum.</title>
        <authorList>
            <person name="Goh K.M."/>
            <person name="Shamsir M.S."/>
            <person name="Lim S.W."/>
        </authorList>
    </citation>
    <scope>NUCLEOTIDE SEQUENCE [LARGE SCALE GENOMIC DNA]</scope>
    <source>
        <strain evidence="2 3">KCTC 52045</strain>
    </source>
</reference>
<dbReference type="PANTHER" id="PTHR33608:SF7">
    <property type="entry name" value="DUF58 DOMAIN-CONTAINING PROTEIN"/>
    <property type="match status" value="1"/>
</dbReference>
<feature type="domain" description="DUF58" evidence="1">
    <location>
        <begin position="51"/>
        <end position="270"/>
    </location>
</feature>
<name>A0A2A8CYD5_9BACT</name>
<dbReference type="CDD" id="cd00198">
    <property type="entry name" value="vWFA"/>
    <property type="match status" value="1"/>
</dbReference>
<dbReference type="Proteomes" id="UP000220102">
    <property type="component" value="Unassembled WGS sequence"/>
</dbReference>
<dbReference type="OrthoDB" id="9776116at2"/>
<evidence type="ECO:0000313" key="2">
    <source>
        <dbReference type="EMBL" id="PEN13613.1"/>
    </source>
</evidence>
<sequence>MADAPDALRYLDPAAVAQLGNMELRARLIVEGFITGLHRSPYHGFSVEFAEHRPYNPGDELRHVDWKVYAKTDRYYIKRYEEETNLRHYVVLDTSPSMHYQGEGAVSKLVYGAYLSAALHNLMLKQRDATGLIAFDESVHTMRRPKATPGYLRPLLIELDRIASSEASGTRTSAASALDEVAERISRRSLVVVITDLFENVAKHDDLLRALRHLRHRQHEVIVFHVLEGDTERRFRFPDRPMLFRDMETGEEVTLQPAQLRDHYEEAVTHFSETFRRRCLEHDIDFVELDTNQPYDTALKAYLDKRTRLV</sequence>
<organism evidence="2 3">
    <name type="scientific">Longibacter salinarum</name>
    <dbReference type="NCBI Taxonomy" id="1850348"/>
    <lineage>
        <taxon>Bacteria</taxon>
        <taxon>Pseudomonadati</taxon>
        <taxon>Rhodothermota</taxon>
        <taxon>Rhodothermia</taxon>
        <taxon>Rhodothermales</taxon>
        <taxon>Salisaetaceae</taxon>
        <taxon>Longibacter</taxon>
    </lineage>
</organism>
<dbReference type="RefSeq" id="WP_098075536.1">
    <property type="nucleotide sequence ID" value="NZ_PDEQ01000004.1"/>
</dbReference>
<accession>A0A2A8CYD5</accession>
<dbReference type="PANTHER" id="PTHR33608">
    <property type="entry name" value="BLL2464 PROTEIN"/>
    <property type="match status" value="1"/>
</dbReference>
<dbReference type="AlphaFoldDB" id="A0A2A8CYD5"/>
<keyword evidence="3" id="KW-1185">Reference proteome</keyword>
<proteinExistence type="predicted"/>
<dbReference type="Pfam" id="PF01882">
    <property type="entry name" value="DUF58"/>
    <property type="match status" value="1"/>
</dbReference>
<gene>
    <name evidence="2" type="ORF">CRI94_09910</name>
</gene>